<dbReference type="PANTHER" id="PTHR12526">
    <property type="entry name" value="GLYCOSYLTRANSFERASE"/>
    <property type="match status" value="1"/>
</dbReference>
<proteinExistence type="predicted"/>
<evidence type="ECO:0000313" key="1">
    <source>
        <dbReference type="EMBL" id="MBB5205169.1"/>
    </source>
</evidence>
<evidence type="ECO:0000313" key="2">
    <source>
        <dbReference type="Proteomes" id="UP000554837"/>
    </source>
</evidence>
<dbReference type="SUPFAM" id="SSF53756">
    <property type="entry name" value="UDP-Glycosyltransferase/glycogen phosphorylase"/>
    <property type="match status" value="1"/>
</dbReference>
<name>A0A840S9T7_9BURK</name>
<dbReference type="GO" id="GO:0016740">
    <property type="term" value="F:transferase activity"/>
    <property type="evidence" value="ECO:0007669"/>
    <property type="project" value="UniProtKB-KW"/>
</dbReference>
<protein>
    <submittedName>
        <fullName evidence="1">Putative glycosyltransferase (TIGR04348 family)</fullName>
    </submittedName>
</protein>
<dbReference type="InterPro" id="IPR027627">
    <property type="entry name" value="Glycosyltransferase_put"/>
</dbReference>
<dbReference type="Gene3D" id="3.40.50.2000">
    <property type="entry name" value="Glycogen Phosphorylase B"/>
    <property type="match status" value="1"/>
</dbReference>
<dbReference type="AlphaFoldDB" id="A0A840S9T7"/>
<dbReference type="RefSeq" id="WP_138854820.1">
    <property type="nucleotide sequence ID" value="NZ_CP040709.1"/>
</dbReference>
<dbReference type="NCBIfam" id="TIGR04348">
    <property type="entry name" value="selenoneine biosynthesis selenosugar synthase SenB"/>
    <property type="match status" value="1"/>
</dbReference>
<sequence length="319" mass="34648">MKPRIVLVTPALADANNGNWQTARRYARLLAPLYRVRLGAEWRAGDAEGELLLALHARKSASSIAAWPADRPVVLVLTGTDLYADIQHDAAAQASLARANALVLLNREGAAALPPTLRGKAQVILQSCAAHLGGPRPRRTLRAVVVGHLRAEKDPRTLFAAVRQLADRSDVRIDHLGAALDPALGAEALQLMRDCPHYRWLGSRLHAEARRRIARANLLIHPSRLEGGAHVVMEALRSGTPVLASRIAGNTGLLGADWPGLFEPGDAQGLARQLLRLRDDPTILPAWSELATERAQAFDPIHERNALLMLVQQLLENSP</sequence>
<keyword evidence="2" id="KW-1185">Reference proteome</keyword>
<keyword evidence="1" id="KW-0808">Transferase</keyword>
<comment type="caution">
    <text evidence="1">The sequence shown here is derived from an EMBL/GenBank/DDBJ whole genome shotgun (WGS) entry which is preliminary data.</text>
</comment>
<gene>
    <name evidence="1" type="ORF">HNQ51_002488</name>
</gene>
<dbReference type="OrthoDB" id="8563324at2"/>
<reference evidence="1 2" key="1">
    <citation type="submission" date="2020-08" db="EMBL/GenBank/DDBJ databases">
        <title>Genomic Encyclopedia of Type Strains, Phase IV (KMG-IV): sequencing the most valuable type-strain genomes for metagenomic binning, comparative biology and taxonomic classification.</title>
        <authorList>
            <person name="Goeker M."/>
        </authorList>
    </citation>
    <scope>NUCLEOTIDE SEQUENCE [LARGE SCALE GENOMIC DNA]</scope>
    <source>
        <strain evidence="1 2">DSM 23958</strain>
    </source>
</reference>
<dbReference type="EMBL" id="JACHHO010000003">
    <property type="protein sequence ID" value="MBB5205169.1"/>
    <property type="molecule type" value="Genomic_DNA"/>
</dbReference>
<accession>A0A840S9T7</accession>
<dbReference type="Proteomes" id="UP000554837">
    <property type="component" value="Unassembled WGS sequence"/>
</dbReference>
<organism evidence="1 2">
    <name type="scientific">Inhella inkyongensis</name>
    <dbReference type="NCBI Taxonomy" id="392593"/>
    <lineage>
        <taxon>Bacteria</taxon>
        <taxon>Pseudomonadati</taxon>
        <taxon>Pseudomonadota</taxon>
        <taxon>Betaproteobacteria</taxon>
        <taxon>Burkholderiales</taxon>
        <taxon>Sphaerotilaceae</taxon>
        <taxon>Inhella</taxon>
    </lineage>
</organism>
<dbReference type="Pfam" id="PF13692">
    <property type="entry name" value="Glyco_trans_1_4"/>
    <property type="match status" value="1"/>
</dbReference>